<feature type="region of interest" description="Disordered" evidence="1">
    <location>
        <begin position="1"/>
        <end position="29"/>
    </location>
</feature>
<keyword evidence="3" id="KW-1185">Reference proteome</keyword>
<evidence type="ECO:0000256" key="1">
    <source>
        <dbReference type="SAM" id="MobiDB-lite"/>
    </source>
</evidence>
<dbReference type="Proteomes" id="UP000032545">
    <property type="component" value="Unassembled WGS sequence"/>
</dbReference>
<feature type="compositionally biased region" description="Basic and acidic residues" evidence="1">
    <location>
        <begin position="16"/>
        <end position="29"/>
    </location>
</feature>
<name>A0A0D8B791_9ACTN</name>
<sequence length="99" mass="10832">MHRPRVPATAQGRSRGRSDGPPRELRRGPDLAGNLLEIAVLLLDDGTELIIRAMRMRMRLRLDLELRAVLATGLRASAPAFRSGVKARAGRPSRGLSVL</sequence>
<dbReference type="PATRIC" id="fig|1502723.3.peg.6701"/>
<dbReference type="AlphaFoldDB" id="A0A0D8B791"/>
<accession>A0A0D8B791</accession>
<reference evidence="2 3" key="2">
    <citation type="journal article" date="2016" name="Genome Announc.">
        <title>Permanent Draft Genome Sequences for Two Variants of Frankia sp. Strain CpI1, the First Frankia Strain Isolated from Root Nodules of Comptonia peregrina.</title>
        <authorList>
            <person name="Oshone R."/>
            <person name="Hurst S.G.IV."/>
            <person name="Abebe-Akele F."/>
            <person name="Simpson S."/>
            <person name="Morris K."/>
            <person name="Thomas W.K."/>
            <person name="Tisa L.S."/>
        </authorList>
    </citation>
    <scope>NUCLEOTIDE SEQUENCE [LARGE SCALE GENOMIC DNA]</scope>
    <source>
        <strain evidence="3">CpI1-S</strain>
    </source>
</reference>
<evidence type="ECO:0000313" key="3">
    <source>
        <dbReference type="Proteomes" id="UP000032545"/>
    </source>
</evidence>
<gene>
    <name evidence="2" type="ORF">FF36_05909</name>
</gene>
<comment type="caution">
    <text evidence="2">The sequence shown here is derived from an EMBL/GenBank/DDBJ whole genome shotgun (WGS) entry which is preliminary data.</text>
</comment>
<proteinExistence type="predicted"/>
<protein>
    <submittedName>
        <fullName evidence="2">Uncharacterized protein</fullName>
    </submittedName>
</protein>
<organism evidence="2 3">
    <name type="scientific">Frankia torreyi</name>
    <dbReference type="NCBI Taxonomy" id="1856"/>
    <lineage>
        <taxon>Bacteria</taxon>
        <taxon>Bacillati</taxon>
        <taxon>Actinomycetota</taxon>
        <taxon>Actinomycetes</taxon>
        <taxon>Frankiales</taxon>
        <taxon>Frankiaceae</taxon>
        <taxon>Frankia</taxon>
    </lineage>
</organism>
<evidence type="ECO:0000313" key="2">
    <source>
        <dbReference type="EMBL" id="KJE19789.1"/>
    </source>
</evidence>
<dbReference type="EMBL" id="JYFN01000084">
    <property type="protein sequence ID" value="KJE19789.1"/>
    <property type="molecule type" value="Genomic_DNA"/>
</dbReference>
<reference evidence="3" key="1">
    <citation type="submission" date="2015-02" db="EMBL/GenBank/DDBJ databases">
        <title>Draft Genome of Frankia sp. CpI1-S.</title>
        <authorList>
            <person name="Oshone R.T."/>
            <person name="Ngom M."/>
            <person name="Ghodhbane-Gtari F."/>
            <person name="Gtari M."/>
            <person name="Morris K."/>
            <person name="Thomas K."/>
            <person name="Sen A."/>
            <person name="Tisa L.S."/>
        </authorList>
    </citation>
    <scope>NUCLEOTIDE SEQUENCE [LARGE SCALE GENOMIC DNA]</scope>
    <source>
        <strain evidence="3">CpI1-S</strain>
    </source>
</reference>